<accession>J4IAM6</accession>
<dbReference type="SMART" id="SM01163">
    <property type="entry name" value="DUF1785"/>
    <property type="match status" value="1"/>
</dbReference>
<dbReference type="STRING" id="599839.J4IAM6"/>
<dbReference type="PROSITE" id="PS50821">
    <property type="entry name" value="PAZ"/>
    <property type="match status" value="1"/>
</dbReference>
<feature type="domain" description="PAZ" evidence="2">
    <location>
        <begin position="376"/>
        <end position="482"/>
    </location>
</feature>
<sequence>MVEGHKARAEGSGQSTTTVKAKAKVGARTRQQESTSGRARPSILRLSAWHKAAITSVSCPFFSPYKSPDTPFFPRLSFPPPRPLQPPLLHTSLPTKLFFFYMPPRGNPPAGRGRGGPPARGGGPAIRGGAPTVGLPSTNAHVTTIGVKRTAFGTAGRPITLQTNHFAVKIPDAIIHHYDVIYPDEKTLPARLNMELVDRLQRVVAPQIFTPRAVYDGRKNMFAARELPFGDSNSQEFDVSLGDPVSSSGTTGTAPRGRGPKVYKIRLTWVAKINPEVLARFLEGKQSHDNTVLTAITALNVVIRQEPSLKFPFNVRSFFTDRETKDIGGGIILWRGYFQSVRPAVGKMLINVDISTGTMYKDGPLLGLCLAFFGKNDPNVLAPSRGFPDRERVRLQRFLSGVRVITKSPGQAQQARNTPRVVKKLTSAGATALTFTMREGGTMTVAQYFQRTYNYRLQFPDVICVEVGNGALIPLELCEVPKGQIMRKQVPPEKTKDVLDFATKKPPERLQSIANGLGVLSYGQSEYVRSFGLMVAPDAAPLSIQARVLQPPTLKYGAGSRQPTIQPRDGAWNMIDKKFWSPARVDRWVVVVYERQQRFTDQHAREMIEGLRSACKQAGMGFTDERPVVRWENGQGRIADQLKAAGAECNQKSGGFPQLIVAILPENGADIYTAIKHFGDITAGVATQCMKSDKCKKAKAQYYANVSLKMNVKLGGINTIPEPRSVSILTDPHNPTIVMGADVIHPAPGAEGRPSFTALVANVDSDTAKYIADCRVQTSRQELIEDLEAMSEHMLRMYMQYRSAREKKPNPAPKRIIFYRDGVSEGQFKQVLERELPLLKKACENLKINPTITVVVVGKRHHVRFFPQRAEDRDRSGNCPAGTVVDRELCLGLSTLLGTSRPAHYSVLHDENNFTPDGLQALSFALCHVYARSTRSVSIPAPVYYADIVCARAKNHYDPSGGLDFSDSATQVDQQAADKNLEVFKRGFKPLHKNMSVEATAFDTSAFLWVAFGSRVSPLSAAEISQCVDAPAASYTDAAFISGLVDIIANSRLYYATGFFNSRSLVPADIRAQGVPVCLDFGLGLFGLMQHILVQYFETIRILVALSSLALLLYLSLLPHKPQVNMPSHRNMTRRKPVPRYLPDSSSSLSRLSTHIKRLSFIHTDKDVPPLPEELARRAAAIVGREKRRGTIFTDEDAALWEKPQTYPVSLRIAPVQEIQDTPEELASCRHPPLPPKDFGTPSSGDSADATPSSFHSRRSLPRNYRPPTPPLPRDHPERRMRVDSDVPYPEQRTATFDTIGAQQPNGAVGKLTPIISRPMGSQREHASTSAMCSTENMRTRSILSQGAQSTKYVRPPSCSSSANGSKRHCGSLFGIWGDVKSLGFHLRIKICHILRA</sequence>
<dbReference type="Pfam" id="PF16488">
    <property type="entry name" value="ArgoL2"/>
    <property type="match status" value="1"/>
</dbReference>
<keyword evidence="5" id="KW-1185">Reference proteome</keyword>
<dbReference type="EMBL" id="HE797103">
    <property type="protein sequence ID" value="CCM03176.1"/>
    <property type="molecule type" value="Genomic_DNA"/>
</dbReference>
<dbReference type="FunCoup" id="J4IAM6">
    <property type="interactions" value="209"/>
</dbReference>
<dbReference type="SUPFAM" id="SSF101690">
    <property type="entry name" value="PAZ domain"/>
    <property type="match status" value="1"/>
</dbReference>
<dbReference type="GeneID" id="24098087"/>
<dbReference type="Proteomes" id="UP000006352">
    <property type="component" value="Unassembled WGS sequence"/>
</dbReference>
<feature type="region of interest" description="Disordered" evidence="1">
    <location>
        <begin position="1126"/>
        <end position="1146"/>
    </location>
</feature>
<protein>
    <recommendedName>
        <fullName evidence="6">Piwi domain-containing protein</fullName>
    </recommendedName>
</protein>
<dbReference type="Pfam" id="PF02171">
    <property type="entry name" value="Piwi"/>
    <property type="match status" value="1"/>
</dbReference>
<dbReference type="PANTHER" id="PTHR22891">
    <property type="entry name" value="EUKARYOTIC TRANSLATION INITIATION FACTOR 2C"/>
    <property type="match status" value="1"/>
</dbReference>
<dbReference type="InterPro" id="IPR003100">
    <property type="entry name" value="PAZ_dom"/>
</dbReference>
<dbReference type="Gene3D" id="3.30.420.10">
    <property type="entry name" value="Ribonuclease H-like superfamily/Ribonuclease H"/>
    <property type="match status" value="1"/>
</dbReference>
<dbReference type="InterPro" id="IPR045246">
    <property type="entry name" value="Piwi_ago-like"/>
</dbReference>
<dbReference type="PROSITE" id="PS50822">
    <property type="entry name" value="PIWI"/>
    <property type="match status" value="1"/>
</dbReference>
<dbReference type="InParanoid" id="J4IAM6"/>
<reference evidence="4 5" key="1">
    <citation type="journal article" date="2012" name="Appl. Environ. Microbiol.">
        <title>Short-read sequencing for genomic analysis of the brown rot fungus Fibroporia radiculosa.</title>
        <authorList>
            <person name="Tang J.D."/>
            <person name="Perkins A.D."/>
            <person name="Sonstegard T.S."/>
            <person name="Schroeder S.G."/>
            <person name="Burgess S.C."/>
            <person name="Diehl S.V."/>
        </authorList>
    </citation>
    <scope>NUCLEOTIDE SEQUENCE [LARGE SCALE GENOMIC DNA]</scope>
    <source>
        <strain evidence="4 5">TFFH 294</strain>
    </source>
</reference>
<dbReference type="HOGENOM" id="CLU_254547_0_0_1"/>
<feature type="domain" description="Piwi" evidence="3">
    <location>
        <begin position="659"/>
        <end position="958"/>
    </location>
</feature>
<dbReference type="OrthoDB" id="10252740at2759"/>
<dbReference type="Pfam" id="PF16487">
    <property type="entry name" value="ArgoMid"/>
    <property type="match status" value="1"/>
</dbReference>
<dbReference type="InterPro" id="IPR036085">
    <property type="entry name" value="PAZ_dom_sf"/>
</dbReference>
<feature type="region of interest" description="Disordered" evidence="1">
    <location>
        <begin position="105"/>
        <end position="124"/>
    </location>
</feature>
<dbReference type="InterPro" id="IPR032472">
    <property type="entry name" value="ArgoL2"/>
</dbReference>
<dbReference type="SUPFAM" id="SSF53098">
    <property type="entry name" value="Ribonuclease H-like"/>
    <property type="match status" value="1"/>
</dbReference>
<dbReference type="InterPro" id="IPR032473">
    <property type="entry name" value="Argonaute_Mid_dom"/>
</dbReference>
<dbReference type="Pfam" id="PF16486">
    <property type="entry name" value="ArgoN"/>
    <property type="match status" value="1"/>
</dbReference>
<dbReference type="InterPro" id="IPR014811">
    <property type="entry name" value="ArgoL1"/>
</dbReference>
<dbReference type="Gene3D" id="2.170.260.10">
    <property type="entry name" value="paz domain"/>
    <property type="match status" value="1"/>
</dbReference>
<proteinExistence type="predicted"/>
<dbReference type="InterPro" id="IPR032474">
    <property type="entry name" value="Argonaute_N"/>
</dbReference>
<evidence type="ECO:0000259" key="2">
    <source>
        <dbReference type="PROSITE" id="PS50821"/>
    </source>
</evidence>
<feature type="compositionally biased region" description="Gly residues" evidence="1">
    <location>
        <begin position="112"/>
        <end position="124"/>
    </location>
</feature>
<feature type="region of interest" description="Disordered" evidence="1">
    <location>
        <begin position="1225"/>
        <end position="1286"/>
    </location>
</feature>
<dbReference type="Pfam" id="PF08699">
    <property type="entry name" value="ArgoL1"/>
    <property type="match status" value="1"/>
</dbReference>
<evidence type="ECO:0000313" key="5">
    <source>
        <dbReference type="Proteomes" id="UP000006352"/>
    </source>
</evidence>
<feature type="compositionally biased region" description="Polar residues" evidence="1">
    <location>
        <begin position="1241"/>
        <end position="1255"/>
    </location>
</feature>
<gene>
    <name evidence="4" type="ORF">FIBRA_05298</name>
</gene>
<dbReference type="InterPro" id="IPR036397">
    <property type="entry name" value="RNaseH_sf"/>
</dbReference>
<dbReference type="InterPro" id="IPR012337">
    <property type="entry name" value="RNaseH-like_sf"/>
</dbReference>
<dbReference type="RefSeq" id="XP_012182459.1">
    <property type="nucleotide sequence ID" value="XM_012327069.1"/>
</dbReference>
<dbReference type="InterPro" id="IPR003165">
    <property type="entry name" value="Piwi"/>
</dbReference>
<name>J4IAM6_9APHY</name>
<evidence type="ECO:0008006" key="6">
    <source>
        <dbReference type="Google" id="ProtNLM"/>
    </source>
</evidence>
<dbReference type="Pfam" id="PF02170">
    <property type="entry name" value="PAZ"/>
    <property type="match status" value="1"/>
</dbReference>
<dbReference type="CDD" id="cd02846">
    <property type="entry name" value="PAZ_argonaute_like"/>
    <property type="match status" value="1"/>
</dbReference>
<feature type="compositionally biased region" description="Polar residues" evidence="1">
    <location>
        <begin position="1345"/>
        <end position="1365"/>
    </location>
</feature>
<evidence type="ECO:0000256" key="1">
    <source>
        <dbReference type="SAM" id="MobiDB-lite"/>
    </source>
</evidence>
<organism evidence="4 5">
    <name type="scientific">Fibroporia radiculosa</name>
    <dbReference type="NCBI Taxonomy" id="599839"/>
    <lineage>
        <taxon>Eukaryota</taxon>
        <taxon>Fungi</taxon>
        <taxon>Dikarya</taxon>
        <taxon>Basidiomycota</taxon>
        <taxon>Agaricomycotina</taxon>
        <taxon>Agaricomycetes</taxon>
        <taxon>Polyporales</taxon>
        <taxon>Fibroporiaceae</taxon>
        <taxon>Fibroporia</taxon>
    </lineage>
</organism>
<evidence type="ECO:0000259" key="3">
    <source>
        <dbReference type="PROSITE" id="PS50822"/>
    </source>
</evidence>
<dbReference type="SMART" id="SM00950">
    <property type="entry name" value="Piwi"/>
    <property type="match status" value="1"/>
</dbReference>
<feature type="region of interest" description="Disordered" evidence="1">
    <location>
        <begin position="1"/>
        <end position="40"/>
    </location>
</feature>
<feature type="region of interest" description="Disordered" evidence="1">
    <location>
        <begin position="1345"/>
        <end position="1366"/>
    </location>
</feature>
<feature type="compositionally biased region" description="Basic and acidic residues" evidence="1">
    <location>
        <begin position="1273"/>
        <end position="1285"/>
    </location>
</feature>
<dbReference type="CDD" id="cd04657">
    <property type="entry name" value="Piwi_ago-like"/>
    <property type="match status" value="1"/>
</dbReference>
<evidence type="ECO:0000313" key="4">
    <source>
        <dbReference type="EMBL" id="CCM03176.1"/>
    </source>
</evidence>
<dbReference type="GO" id="GO:0003723">
    <property type="term" value="F:RNA binding"/>
    <property type="evidence" value="ECO:0007669"/>
    <property type="project" value="InterPro"/>
</dbReference>
<dbReference type="Gene3D" id="3.40.50.2300">
    <property type="match status" value="1"/>
</dbReference>